<keyword evidence="2" id="KW-1185">Reference proteome</keyword>
<sequence length="96" mass="11410">MRVSPYFEEIKARALQLLTSFRPTATTFPRIKGELRHAVRGALGQARDEMYKRERPRIMGSRAERAAAYRRTHFNIGNFARAEREIRKLMWTRLHH</sequence>
<evidence type="ECO:0000313" key="1">
    <source>
        <dbReference type="EMBL" id="KRR02123.1"/>
    </source>
</evidence>
<organism evidence="1 2">
    <name type="scientific">Bradyrhizobium valentinum</name>
    <dbReference type="NCBI Taxonomy" id="1518501"/>
    <lineage>
        <taxon>Bacteria</taxon>
        <taxon>Pseudomonadati</taxon>
        <taxon>Pseudomonadota</taxon>
        <taxon>Alphaproteobacteria</taxon>
        <taxon>Hyphomicrobiales</taxon>
        <taxon>Nitrobacteraceae</taxon>
        <taxon>Bradyrhizobium</taxon>
    </lineage>
</organism>
<evidence type="ECO:0000313" key="2">
    <source>
        <dbReference type="Proteomes" id="UP000051913"/>
    </source>
</evidence>
<reference evidence="1 2" key="1">
    <citation type="submission" date="2014-03" db="EMBL/GenBank/DDBJ databases">
        <title>Bradyrhizobium valentinum sp. nov., isolated from effective nodules of Lupinus mariae-josephae, a lupine endemic of basic-lime soils in Eastern Spain.</title>
        <authorList>
            <person name="Duran D."/>
            <person name="Rey L."/>
            <person name="Navarro A."/>
            <person name="Busquets A."/>
            <person name="Imperial J."/>
            <person name="Ruiz-Argueso T."/>
        </authorList>
    </citation>
    <scope>NUCLEOTIDE SEQUENCE [LARGE SCALE GENOMIC DNA]</scope>
    <source>
        <strain evidence="1 2">LmjM3</strain>
    </source>
</reference>
<comment type="caution">
    <text evidence="1">The sequence shown here is derived from an EMBL/GenBank/DDBJ whole genome shotgun (WGS) entry which is preliminary data.</text>
</comment>
<gene>
    <name evidence="1" type="ORF">CP49_04925</name>
</gene>
<accession>A0A0R3L3G4</accession>
<dbReference type="EMBL" id="LLXX01000153">
    <property type="protein sequence ID" value="KRR02123.1"/>
    <property type="molecule type" value="Genomic_DNA"/>
</dbReference>
<protein>
    <submittedName>
        <fullName evidence="1">Uncharacterized protein</fullName>
    </submittedName>
</protein>
<proteinExistence type="predicted"/>
<dbReference type="Proteomes" id="UP000051913">
    <property type="component" value="Unassembled WGS sequence"/>
</dbReference>
<name>A0A0R3L3G4_9BRAD</name>
<dbReference type="AlphaFoldDB" id="A0A0R3L3G4"/>